<keyword evidence="9" id="KW-1185">Reference proteome</keyword>
<dbReference type="SMART" id="SM00338">
    <property type="entry name" value="BRLZ"/>
    <property type="match status" value="1"/>
</dbReference>
<evidence type="ECO:0000256" key="5">
    <source>
        <dbReference type="ARBA" id="ARBA00066000"/>
    </source>
</evidence>
<dbReference type="Gene3D" id="1.20.5.170">
    <property type="match status" value="1"/>
</dbReference>
<dbReference type="AlphaFoldDB" id="A0A6A1W1F8"/>
<keyword evidence="4" id="KW-0539">Nucleus</keyword>
<evidence type="ECO:0000259" key="7">
    <source>
        <dbReference type="PROSITE" id="PS50217"/>
    </source>
</evidence>
<dbReference type="InterPro" id="IPR044759">
    <property type="entry name" value="bZIP_RF2"/>
</dbReference>
<keyword evidence="2" id="KW-0805">Transcription regulation</keyword>
<evidence type="ECO:0000256" key="4">
    <source>
        <dbReference type="ARBA" id="ARBA00023242"/>
    </source>
</evidence>
<feature type="compositionally biased region" description="Polar residues" evidence="6">
    <location>
        <begin position="287"/>
        <end position="299"/>
    </location>
</feature>
<evidence type="ECO:0000256" key="3">
    <source>
        <dbReference type="ARBA" id="ARBA00023163"/>
    </source>
</evidence>
<dbReference type="OrthoDB" id="1435597at2759"/>
<dbReference type="Pfam" id="PF00170">
    <property type="entry name" value="bZIP_1"/>
    <property type="match status" value="1"/>
</dbReference>
<reference evidence="8 9" key="1">
    <citation type="journal article" date="2019" name="Plant Biotechnol. J.">
        <title>The red bayberry genome and genetic basis of sex determination.</title>
        <authorList>
            <person name="Jia H.M."/>
            <person name="Jia H.J."/>
            <person name="Cai Q.L."/>
            <person name="Wang Y."/>
            <person name="Zhao H.B."/>
            <person name="Yang W.F."/>
            <person name="Wang G.Y."/>
            <person name="Li Y.H."/>
            <person name="Zhan D.L."/>
            <person name="Shen Y.T."/>
            <person name="Niu Q.F."/>
            <person name="Chang L."/>
            <person name="Qiu J."/>
            <person name="Zhao L."/>
            <person name="Xie H.B."/>
            <person name="Fu W.Y."/>
            <person name="Jin J."/>
            <person name="Li X.W."/>
            <person name="Jiao Y."/>
            <person name="Zhou C.C."/>
            <person name="Tu T."/>
            <person name="Chai C.Y."/>
            <person name="Gao J.L."/>
            <person name="Fan L.J."/>
            <person name="van de Weg E."/>
            <person name="Wang J.Y."/>
            <person name="Gao Z.S."/>
        </authorList>
    </citation>
    <scope>NUCLEOTIDE SEQUENCE [LARGE SCALE GENOMIC DNA]</scope>
    <source>
        <tissue evidence="8">Leaves</tissue>
    </source>
</reference>
<feature type="region of interest" description="Disordered" evidence="6">
    <location>
        <begin position="125"/>
        <end position="184"/>
    </location>
</feature>
<feature type="region of interest" description="Disordered" evidence="6">
    <location>
        <begin position="287"/>
        <end position="318"/>
    </location>
</feature>
<sequence length="326" mass="36382">MAQLPPKIPSMTQNWHSSSHQRMPVMANFLPTNATTNDNAATNVATATAQQVQPSWMDEFLDFSSSRRGAHRRSVSDSVTFLETPAFIEECRNSTPSVMQGTSGFDRLDDEQLMSMFSDDVSVALPPTVSSSNESTPSDRNSIDDENKPIMAVDQQPKNEPGEVESSCKLEQQAPPLSATATGDSVIDPKRVKRILANRQSAQRSRVRKLQYISELERSVTTLQTEVSALSPRVAFLDHQRLILNVDNSALKQRIAALAQDKIFKDAHQEALKREIERLRQIYHQQSLKKMSSQANENAPPQPISHPHHLRNSDSLGCTDKEQLLI</sequence>
<name>A0A6A1W1F8_9ROSI</name>
<evidence type="ECO:0000256" key="1">
    <source>
        <dbReference type="ARBA" id="ARBA00004123"/>
    </source>
</evidence>
<dbReference type="CDD" id="cd14703">
    <property type="entry name" value="bZIP_plant_RF2"/>
    <property type="match status" value="1"/>
</dbReference>
<organism evidence="8 9">
    <name type="scientific">Morella rubra</name>
    <name type="common">Chinese bayberry</name>
    <dbReference type="NCBI Taxonomy" id="262757"/>
    <lineage>
        <taxon>Eukaryota</taxon>
        <taxon>Viridiplantae</taxon>
        <taxon>Streptophyta</taxon>
        <taxon>Embryophyta</taxon>
        <taxon>Tracheophyta</taxon>
        <taxon>Spermatophyta</taxon>
        <taxon>Magnoliopsida</taxon>
        <taxon>eudicotyledons</taxon>
        <taxon>Gunneridae</taxon>
        <taxon>Pentapetalae</taxon>
        <taxon>rosids</taxon>
        <taxon>fabids</taxon>
        <taxon>Fagales</taxon>
        <taxon>Myricaceae</taxon>
        <taxon>Morella</taxon>
    </lineage>
</organism>
<dbReference type="InterPro" id="IPR046347">
    <property type="entry name" value="bZIP_sf"/>
</dbReference>
<dbReference type="GO" id="GO:0005634">
    <property type="term" value="C:nucleus"/>
    <property type="evidence" value="ECO:0007669"/>
    <property type="project" value="UniProtKB-SubCell"/>
</dbReference>
<keyword evidence="3" id="KW-0804">Transcription</keyword>
<proteinExistence type="predicted"/>
<evidence type="ECO:0000256" key="6">
    <source>
        <dbReference type="SAM" id="MobiDB-lite"/>
    </source>
</evidence>
<evidence type="ECO:0000313" key="9">
    <source>
        <dbReference type="Proteomes" id="UP000516437"/>
    </source>
</evidence>
<dbReference type="InterPro" id="IPR052483">
    <property type="entry name" value="bZIP_transcription_regulators"/>
</dbReference>
<dbReference type="SUPFAM" id="SSF57959">
    <property type="entry name" value="Leucine zipper domain"/>
    <property type="match status" value="1"/>
</dbReference>
<dbReference type="PANTHER" id="PTHR46391">
    <property type="entry name" value="BASIC LEUCINE ZIPPER 34"/>
    <property type="match status" value="1"/>
</dbReference>
<protein>
    <submittedName>
        <fullName evidence="8">Transcription factor RF2b</fullName>
    </submittedName>
</protein>
<evidence type="ECO:0000313" key="8">
    <source>
        <dbReference type="EMBL" id="KAB1216640.1"/>
    </source>
</evidence>
<dbReference type="GO" id="GO:0045893">
    <property type="term" value="P:positive regulation of DNA-templated transcription"/>
    <property type="evidence" value="ECO:0007669"/>
    <property type="project" value="TreeGrafter"/>
</dbReference>
<feature type="domain" description="BZIP" evidence="7">
    <location>
        <begin position="188"/>
        <end position="240"/>
    </location>
</feature>
<feature type="compositionally biased region" description="Polar residues" evidence="6">
    <location>
        <begin position="128"/>
        <end position="140"/>
    </location>
</feature>
<dbReference type="InterPro" id="IPR004827">
    <property type="entry name" value="bZIP"/>
</dbReference>
<dbReference type="Proteomes" id="UP000516437">
    <property type="component" value="Chromosome 4"/>
</dbReference>
<comment type="caution">
    <text evidence="8">The sequence shown here is derived from an EMBL/GenBank/DDBJ whole genome shotgun (WGS) entry which is preliminary data.</text>
</comment>
<dbReference type="FunFam" id="1.20.5.170:FF:000057">
    <property type="entry name" value="Basic leucine zipper 61"/>
    <property type="match status" value="1"/>
</dbReference>
<evidence type="ECO:0000256" key="2">
    <source>
        <dbReference type="ARBA" id="ARBA00023015"/>
    </source>
</evidence>
<dbReference type="PANTHER" id="PTHR46391:SF35">
    <property type="entry name" value="BASIC LEUCINE ZIPPER 34-LIKE ISOFORM X1"/>
    <property type="match status" value="1"/>
</dbReference>
<dbReference type="GO" id="GO:0003700">
    <property type="term" value="F:DNA-binding transcription factor activity"/>
    <property type="evidence" value="ECO:0007669"/>
    <property type="project" value="InterPro"/>
</dbReference>
<gene>
    <name evidence="8" type="ORF">CJ030_MR4G007836</name>
</gene>
<dbReference type="GO" id="GO:0003677">
    <property type="term" value="F:DNA binding"/>
    <property type="evidence" value="ECO:0007669"/>
    <property type="project" value="TreeGrafter"/>
</dbReference>
<comment type="subcellular location">
    <subcellularLocation>
        <location evidence="1">Nucleus</location>
    </subcellularLocation>
</comment>
<comment type="subunit">
    <text evidence="5">Forms heterodimers with BZIP18, BZIP43 and VIP1/BZIP51.</text>
</comment>
<dbReference type="PROSITE" id="PS00036">
    <property type="entry name" value="BZIP_BASIC"/>
    <property type="match status" value="1"/>
</dbReference>
<dbReference type="EMBL" id="RXIC02000022">
    <property type="protein sequence ID" value="KAB1216640.1"/>
    <property type="molecule type" value="Genomic_DNA"/>
</dbReference>
<dbReference type="PROSITE" id="PS50217">
    <property type="entry name" value="BZIP"/>
    <property type="match status" value="1"/>
</dbReference>
<accession>A0A6A1W1F8</accession>